<gene>
    <name evidence="1" type="ORF">E2C01_094245</name>
</gene>
<accession>A0A5B7JPX5</accession>
<dbReference type="AlphaFoldDB" id="A0A5B7JPX5"/>
<protein>
    <submittedName>
        <fullName evidence="1">Uncharacterized protein</fullName>
    </submittedName>
</protein>
<dbReference type="EMBL" id="VSRR010115919">
    <property type="protein sequence ID" value="MPC98860.1"/>
    <property type="molecule type" value="Genomic_DNA"/>
</dbReference>
<sequence length="59" mass="6913">MFRNIINESTAEREKRRHCVAEFDRELDSLRTERLSSPHRTKLNTDPAAGRLLLHPCHS</sequence>
<name>A0A5B7JPX5_PORTR</name>
<evidence type="ECO:0000313" key="2">
    <source>
        <dbReference type="Proteomes" id="UP000324222"/>
    </source>
</evidence>
<comment type="caution">
    <text evidence="1">The sequence shown here is derived from an EMBL/GenBank/DDBJ whole genome shotgun (WGS) entry which is preliminary data.</text>
</comment>
<dbReference type="Proteomes" id="UP000324222">
    <property type="component" value="Unassembled WGS sequence"/>
</dbReference>
<keyword evidence="2" id="KW-1185">Reference proteome</keyword>
<proteinExistence type="predicted"/>
<organism evidence="1 2">
    <name type="scientific">Portunus trituberculatus</name>
    <name type="common">Swimming crab</name>
    <name type="synonym">Neptunus trituberculatus</name>
    <dbReference type="NCBI Taxonomy" id="210409"/>
    <lineage>
        <taxon>Eukaryota</taxon>
        <taxon>Metazoa</taxon>
        <taxon>Ecdysozoa</taxon>
        <taxon>Arthropoda</taxon>
        <taxon>Crustacea</taxon>
        <taxon>Multicrustacea</taxon>
        <taxon>Malacostraca</taxon>
        <taxon>Eumalacostraca</taxon>
        <taxon>Eucarida</taxon>
        <taxon>Decapoda</taxon>
        <taxon>Pleocyemata</taxon>
        <taxon>Brachyura</taxon>
        <taxon>Eubrachyura</taxon>
        <taxon>Portunoidea</taxon>
        <taxon>Portunidae</taxon>
        <taxon>Portuninae</taxon>
        <taxon>Portunus</taxon>
    </lineage>
</organism>
<reference evidence="1 2" key="1">
    <citation type="submission" date="2019-05" db="EMBL/GenBank/DDBJ databases">
        <title>Another draft genome of Portunus trituberculatus and its Hox gene families provides insights of decapod evolution.</title>
        <authorList>
            <person name="Jeong J.-H."/>
            <person name="Song I."/>
            <person name="Kim S."/>
            <person name="Choi T."/>
            <person name="Kim D."/>
            <person name="Ryu S."/>
            <person name="Kim W."/>
        </authorList>
    </citation>
    <scope>NUCLEOTIDE SEQUENCE [LARGE SCALE GENOMIC DNA]</scope>
    <source>
        <tissue evidence="1">Muscle</tissue>
    </source>
</reference>
<evidence type="ECO:0000313" key="1">
    <source>
        <dbReference type="EMBL" id="MPC98860.1"/>
    </source>
</evidence>